<dbReference type="GeneID" id="78513049"/>
<evidence type="ECO:0000313" key="4">
    <source>
        <dbReference type="Proteomes" id="UP000000333"/>
    </source>
</evidence>
<dbReference type="InterPro" id="IPR004919">
    <property type="entry name" value="GmrSD_N"/>
</dbReference>
<dbReference type="Proteomes" id="UP000000333">
    <property type="component" value="Chromosome"/>
</dbReference>
<evidence type="ECO:0008006" key="5">
    <source>
        <dbReference type="Google" id="ProtNLM"/>
    </source>
</evidence>
<protein>
    <recommendedName>
        <fullName evidence="5">DUF262 domain-containing protein</fullName>
    </recommendedName>
</protein>
<keyword evidence="4" id="KW-1185">Reference proteome</keyword>
<accession>E1QXA7</accession>
<dbReference type="PANTHER" id="PTHR35149:SF2">
    <property type="entry name" value="DUF262 DOMAIN-CONTAINING PROTEIN"/>
    <property type="match status" value="1"/>
</dbReference>
<name>E1QXA7_OLSUV</name>
<gene>
    <name evidence="3" type="ordered locus">Olsu_1668</name>
</gene>
<dbReference type="PANTHER" id="PTHR35149">
    <property type="entry name" value="SLL5132 PROTEIN"/>
    <property type="match status" value="1"/>
</dbReference>
<dbReference type="eggNOG" id="COG1479">
    <property type="taxonomic scope" value="Bacteria"/>
</dbReference>
<dbReference type="AlphaFoldDB" id="E1QXA7"/>
<dbReference type="OrthoDB" id="9798761at2"/>
<dbReference type="Pfam" id="PF03235">
    <property type="entry name" value="GmrSD_N"/>
    <property type="match status" value="1"/>
</dbReference>
<feature type="domain" description="GmrSD restriction endonucleases N-terminal" evidence="1">
    <location>
        <begin position="15"/>
        <end position="215"/>
    </location>
</feature>
<dbReference type="KEGG" id="ols:Olsu_1668"/>
<proteinExistence type="predicted"/>
<sequence>MKGYDEQLFHLMMKSDFSVPVFQRNYDWTQKQCKRLFDDLEKMLKNDTKNHFFGSIVSLEGERDERILIDGQQRITTVYLLFLAIANALEQTGEEKDRRMAASIRSNYIIDNPDDGGDGKPKLRLKLVKDDNDILTAVTYGMKTAHGSSVSDNYAYLRRRLSDSFFGPRDIYDACKRLVIINIKLEASDNPQLVFESLNSTGLDLSEGDKIRNFVLMDIPSHEQEVYYTQYWNRIEKNTGYDVSSFIRHYLTAADRKTPNKSAVYEEFKGYAEGKDIRKLMAKLRDYSERYSEFMHAASGIPAVDDAMRRLNLLGFDITSPYLLALFMTRSRGEVSWGEVARAVKLVESYMFRRWVCNIGSNGLNKVFMTLHDDVCRERRKAEDTTYDQMLAHILLSKSETGVTRFVRDDEFRASVESRDFFTGVKKDYKLFLFQYLENGDGPEQLDVRGAFEADPPKLTIEHVMPQTLTPIWRRDLGPLADAIHAKWLNRIANLTLTGFNPKYSNRPFVQKRDMEDGFKDSHVHMNAWIAQRQKWDEEELEARCAMMQDLFCQLWPMPTDSVVMRVDESNRFTLDEIHDLSGRKINAWSFFGDRHQEGVWKNMYTDMLSILSELDAAQFRKGAMSVASHAKTYFSESDEGSLYVKVLDNLYARHSLSVWSMASNLGEIFDAMGIDHDELIVELVSESEK</sequence>
<feature type="domain" description="GmrSD restriction endonucleases C-terminal" evidence="2">
    <location>
        <begin position="407"/>
        <end position="548"/>
    </location>
</feature>
<evidence type="ECO:0000313" key="3">
    <source>
        <dbReference type="EMBL" id="ADK68760.1"/>
    </source>
</evidence>
<dbReference type="InterPro" id="IPR011089">
    <property type="entry name" value="GmrSD_C"/>
</dbReference>
<dbReference type="RefSeq" id="WP_013252511.1">
    <property type="nucleotide sequence ID" value="NC_014363.1"/>
</dbReference>
<dbReference type="Pfam" id="PF07510">
    <property type="entry name" value="GmrSD_C"/>
    <property type="match status" value="1"/>
</dbReference>
<organism evidence="3 4">
    <name type="scientific">Olsenella uli (strain ATCC 49627 / DSM 7084 / CCUG 31166 / CIP 109912 / JCM 12494 / LMG 11480 / NCIMB 702895 / VPI D76D-27C)</name>
    <name type="common">Lactobacillus uli</name>
    <dbReference type="NCBI Taxonomy" id="633147"/>
    <lineage>
        <taxon>Bacteria</taxon>
        <taxon>Bacillati</taxon>
        <taxon>Actinomycetota</taxon>
        <taxon>Coriobacteriia</taxon>
        <taxon>Coriobacteriales</taxon>
        <taxon>Atopobiaceae</taxon>
        <taxon>Olsenella</taxon>
    </lineage>
</organism>
<evidence type="ECO:0000259" key="1">
    <source>
        <dbReference type="Pfam" id="PF03235"/>
    </source>
</evidence>
<reference evidence="3 4" key="1">
    <citation type="journal article" date="2010" name="Stand. Genomic Sci.">
        <title>Complete genome sequence of Olsenella uli type strain (VPI D76D-27C).</title>
        <authorList>
            <person name="Goker M."/>
            <person name="Held B."/>
            <person name="Lucas S."/>
            <person name="Nolan M."/>
            <person name="Yasawong M."/>
            <person name="Glavina Del Rio T."/>
            <person name="Tice H."/>
            <person name="Cheng J.F."/>
            <person name="Bruce D."/>
            <person name="Detter J.C."/>
            <person name="Tapia R."/>
            <person name="Han C."/>
            <person name="Goodwin L."/>
            <person name="Pitluck S."/>
            <person name="Liolios K."/>
            <person name="Ivanova N."/>
            <person name="Mavromatis K."/>
            <person name="Mikhailova N."/>
            <person name="Pati A."/>
            <person name="Chen A."/>
            <person name="Palaniappan K."/>
            <person name="Land M."/>
            <person name="Hauser L."/>
            <person name="Chang Y.J."/>
            <person name="Jeffries C.D."/>
            <person name="Rohde M."/>
            <person name="Sikorski J."/>
            <person name="Pukall R."/>
            <person name="Woyke T."/>
            <person name="Bristow J."/>
            <person name="Eisen J.A."/>
            <person name="Markowitz V."/>
            <person name="Hugenholtz P."/>
            <person name="Kyrpides N.C."/>
            <person name="Klenk H.P."/>
            <person name="Lapidus A."/>
        </authorList>
    </citation>
    <scope>NUCLEOTIDE SEQUENCE [LARGE SCALE GENOMIC DNA]</scope>
    <source>
        <strain evidence="4">ATCC 49627 / DSM 7084 / CIP 109912 / JCM 12494 / NCIMB 702895 / VPI D76D-27C</strain>
    </source>
</reference>
<dbReference type="PATRIC" id="fig|633147.7.peg.1368"/>
<evidence type="ECO:0000259" key="2">
    <source>
        <dbReference type="Pfam" id="PF07510"/>
    </source>
</evidence>
<dbReference type="EMBL" id="CP002106">
    <property type="protein sequence ID" value="ADK68760.1"/>
    <property type="molecule type" value="Genomic_DNA"/>
</dbReference>
<dbReference type="HOGENOM" id="CLU_011736_2_0_11"/>